<proteinExistence type="inferred from homology"/>
<dbReference type="Proteomes" id="UP001190926">
    <property type="component" value="Unassembled WGS sequence"/>
</dbReference>
<evidence type="ECO:0000256" key="5">
    <source>
        <dbReference type="ARBA" id="ARBA00009763"/>
    </source>
</evidence>
<dbReference type="InterPro" id="IPR029006">
    <property type="entry name" value="ADF-H/Gelsolin-like_dom_sf"/>
</dbReference>
<dbReference type="FunFam" id="1.10.238.10:FF:000034">
    <property type="entry name" value="Calmodulin"/>
    <property type="match status" value="1"/>
</dbReference>
<evidence type="ECO:0000256" key="9">
    <source>
        <dbReference type="ARBA" id="ARBA00022824"/>
    </source>
</evidence>
<dbReference type="Gene3D" id="3.40.20.10">
    <property type="entry name" value="Severin"/>
    <property type="match status" value="1"/>
</dbReference>
<evidence type="ECO:0000259" key="16">
    <source>
        <dbReference type="PROSITE" id="PS50222"/>
    </source>
</evidence>
<dbReference type="Gene3D" id="1.10.238.10">
    <property type="entry name" value="EF-hand"/>
    <property type="match status" value="2"/>
</dbReference>
<evidence type="ECO:0000256" key="2">
    <source>
        <dbReference type="ARBA" id="ARBA00004394"/>
    </source>
</evidence>
<dbReference type="Pfam" id="PF04815">
    <property type="entry name" value="Sec23_helical"/>
    <property type="match status" value="1"/>
</dbReference>
<dbReference type="InterPro" id="IPR012990">
    <property type="entry name" value="Beta-sandwich_Sec23_24"/>
</dbReference>
<dbReference type="Pfam" id="PF13499">
    <property type="entry name" value="EF-hand_7"/>
    <property type="match status" value="2"/>
</dbReference>
<dbReference type="InterPro" id="IPR006896">
    <property type="entry name" value="Sec23/24_trunk_dom"/>
</dbReference>
<feature type="region of interest" description="Disordered" evidence="15">
    <location>
        <begin position="206"/>
        <end position="413"/>
    </location>
</feature>
<evidence type="ECO:0000256" key="3">
    <source>
        <dbReference type="ARBA" id="ARBA00004586"/>
    </source>
</evidence>
<dbReference type="SUPFAM" id="SSF53300">
    <property type="entry name" value="vWA-like"/>
    <property type="match status" value="1"/>
</dbReference>
<dbReference type="InterPro" id="IPR006895">
    <property type="entry name" value="Znf_Sec23_Sec24"/>
</dbReference>
<evidence type="ECO:0000313" key="18">
    <source>
        <dbReference type="Proteomes" id="UP001190926"/>
    </source>
</evidence>
<comment type="caution">
    <text evidence="17">The sequence shown here is derived from an EMBL/GenBank/DDBJ whole genome shotgun (WGS) entry which is preliminary data.</text>
</comment>
<evidence type="ECO:0000256" key="14">
    <source>
        <dbReference type="ARBA" id="ARBA00023136"/>
    </source>
</evidence>
<dbReference type="PANTHER" id="PTHR13803:SF39">
    <property type="entry name" value="SECRETORY 24AB, ISOFORM A"/>
    <property type="match status" value="1"/>
</dbReference>
<feature type="compositionally biased region" description="Polar residues" evidence="15">
    <location>
        <begin position="299"/>
        <end position="323"/>
    </location>
</feature>
<evidence type="ECO:0000256" key="8">
    <source>
        <dbReference type="ARBA" id="ARBA00022737"/>
    </source>
</evidence>
<dbReference type="InterPro" id="IPR041742">
    <property type="entry name" value="Sec24-like_trunk_dom"/>
</dbReference>
<evidence type="ECO:0000256" key="7">
    <source>
        <dbReference type="ARBA" id="ARBA00022723"/>
    </source>
</evidence>
<dbReference type="GO" id="GO:0090110">
    <property type="term" value="P:COPII-coated vesicle cargo loading"/>
    <property type="evidence" value="ECO:0007669"/>
    <property type="project" value="TreeGrafter"/>
</dbReference>
<evidence type="ECO:0000256" key="13">
    <source>
        <dbReference type="ARBA" id="ARBA00023034"/>
    </source>
</evidence>
<evidence type="ECO:0000256" key="4">
    <source>
        <dbReference type="ARBA" id="ARBA00008334"/>
    </source>
</evidence>
<keyword evidence="12" id="KW-0653">Protein transport</keyword>
<keyword evidence="8" id="KW-0677">Repeat</keyword>
<keyword evidence="14" id="KW-0472">Membrane</keyword>
<dbReference type="PROSITE" id="PS00018">
    <property type="entry name" value="EF_HAND_1"/>
    <property type="match status" value="4"/>
</dbReference>
<dbReference type="GO" id="GO:0006886">
    <property type="term" value="P:intracellular protein transport"/>
    <property type="evidence" value="ECO:0007669"/>
    <property type="project" value="InterPro"/>
</dbReference>
<dbReference type="Gene3D" id="2.60.40.1670">
    <property type="entry name" value="beta-sandwich domain of Sec23/24"/>
    <property type="match status" value="1"/>
</dbReference>
<feature type="domain" description="EF-hand" evidence="16">
    <location>
        <begin position="80"/>
        <end position="115"/>
    </location>
</feature>
<dbReference type="CDD" id="cd00051">
    <property type="entry name" value="EFh"/>
    <property type="match status" value="2"/>
</dbReference>
<feature type="domain" description="EF-hand" evidence="16">
    <location>
        <begin position="8"/>
        <end position="43"/>
    </location>
</feature>
<dbReference type="GO" id="GO:0005789">
    <property type="term" value="C:endoplasmic reticulum membrane"/>
    <property type="evidence" value="ECO:0007669"/>
    <property type="project" value="UniProtKB-SubCell"/>
</dbReference>
<dbReference type="InterPro" id="IPR002048">
    <property type="entry name" value="EF_hand_dom"/>
</dbReference>
<name>A0AAD4IXM5_PERFH</name>
<dbReference type="InterPro" id="IPR011992">
    <property type="entry name" value="EF-hand-dom_pair"/>
</dbReference>
<dbReference type="PROSITE" id="PS50222">
    <property type="entry name" value="EF_HAND_2"/>
    <property type="match status" value="4"/>
</dbReference>
<dbReference type="GO" id="GO:0008270">
    <property type="term" value="F:zinc ion binding"/>
    <property type="evidence" value="ECO:0007669"/>
    <property type="project" value="InterPro"/>
</dbReference>
<protein>
    <submittedName>
        <fullName evidence="17">Sec23/Sec24 protein transport family protein</fullName>
    </submittedName>
</protein>
<dbReference type="InterPro" id="IPR006900">
    <property type="entry name" value="Sec23/24_helical_dom"/>
</dbReference>
<keyword evidence="6" id="KW-0813">Transport</keyword>
<evidence type="ECO:0000256" key="15">
    <source>
        <dbReference type="SAM" id="MobiDB-lite"/>
    </source>
</evidence>
<dbReference type="InterPro" id="IPR036175">
    <property type="entry name" value="Sec23/24_helical_dom_sf"/>
</dbReference>
<dbReference type="Pfam" id="PF08033">
    <property type="entry name" value="Sec23_BS"/>
    <property type="match status" value="1"/>
</dbReference>
<feature type="compositionally biased region" description="Polar residues" evidence="15">
    <location>
        <begin position="249"/>
        <end position="261"/>
    </location>
</feature>
<keyword evidence="11" id="KW-0931">ER-Golgi transport</keyword>
<dbReference type="InterPro" id="IPR018247">
    <property type="entry name" value="EF_Hand_1_Ca_BS"/>
</dbReference>
<evidence type="ECO:0000256" key="1">
    <source>
        <dbReference type="ARBA" id="ARBA00003291"/>
    </source>
</evidence>
<dbReference type="SUPFAM" id="SSF82919">
    <property type="entry name" value="Zn-finger domain of Sec23/24"/>
    <property type="match status" value="1"/>
</dbReference>
<dbReference type="SMART" id="SM00054">
    <property type="entry name" value="EFh"/>
    <property type="match status" value="4"/>
</dbReference>
<gene>
    <name evidence="17" type="ORF">C2S53_000147</name>
</gene>
<keyword evidence="18" id="KW-1185">Reference proteome</keyword>
<dbReference type="AlphaFoldDB" id="A0AAD4IXM5"/>
<dbReference type="InterPro" id="IPR036174">
    <property type="entry name" value="Znf_Sec23_Sec24_sf"/>
</dbReference>
<comment type="similarity">
    <text evidence="4">Belongs to the SEC23/SEC24 family. SEC24 subfamily.</text>
</comment>
<dbReference type="InterPro" id="IPR036465">
    <property type="entry name" value="vWFA_dom_sf"/>
</dbReference>
<dbReference type="Pfam" id="PF04810">
    <property type="entry name" value="zf-Sec23_Sec24"/>
    <property type="match status" value="1"/>
</dbReference>
<evidence type="ECO:0000313" key="17">
    <source>
        <dbReference type="EMBL" id="KAH6823409.1"/>
    </source>
</evidence>
<accession>A0AAD4IXM5</accession>
<evidence type="ECO:0000256" key="12">
    <source>
        <dbReference type="ARBA" id="ARBA00022927"/>
    </source>
</evidence>
<dbReference type="SUPFAM" id="SSF81995">
    <property type="entry name" value="beta-sandwich domain of Sec23/24"/>
    <property type="match status" value="1"/>
</dbReference>
<dbReference type="CDD" id="cd01479">
    <property type="entry name" value="Sec24-like"/>
    <property type="match status" value="1"/>
</dbReference>
<comment type="subcellular location">
    <subcellularLocation>
        <location evidence="3">Endoplasmic reticulum membrane</location>
    </subcellularLocation>
    <subcellularLocation>
        <location evidence="2">Golgi apparatus membrane</location>
    </subcellularLocation>
</comment>
<dbReference type="GO" id="GO:0030127">
    <property type="term" value="C:COPII vesicle coat"/>
    <property type="evidence" value="ECO:0007669"/>
    <property type="project" value="InterPro"/>
</dbReference>
<dbReference type="PANTHER" id="PTHR13803">
    <property type="entry name" value="SEC24-RELATED PROTEIN"/>
    <property type="match status" value="1"/>
</dbReference>
<keyword evidence="9" id="KW-0256">Endoplasmic reticulum</keyword>
<dbReference type="Gene3D" id="2.30.30.380">
    <property type="entry name" value="Zn-finger domain of Sec23/24"/>
    <property type="match status" value="1"/>
</dbReference>
<dbReference type="GO" id="GO:0070971">
    <property type="term" value="C:endoplasmic reticulum exit site"/>
    <property type="evidence" value="ECO:0007669"/>
    <property type="project" value="TreeGrafter"/>
</dbReference>
<dbReference type="EMBL" id="SDAM02000907">
    <property type="protein sequence ID" value="KAH6823409.1"/>
    <property type="molecule type" value="Genomic_DNA"/>
</dbReference>
<dbReference type="FunFam" id="3.40.50.410:FF:000020">
    <property type="entry name" value="protein transport protein Sec24D isoform X1"/>
    <property type="match status" value="1"/>
</dbReference>
<sequence length="1184" mass="130526">MADALTEEQIAEFREAFCLIDRDSDGVITVEELATVIQSLNEHPTKEEIQEMMNEVDADGDGTVDFEEFLSIMARKMKENVAEELKEAFKVFDRDQDGFISAIELRNVMLNLGERLSDEEAEQMIREADLDGDGLVSYEEFEIKSNWQKIVFMGTENPNLPNHSLRPSSALQSASPFLSSAPVVGSEASVFRPAPQASSQFPAPPFASGPVMGSEVPAFRPPPPGRPNEIVRPTPPPLSSSSYGPPTTGFQRFQNPAMSSIGQAVPPPPAGPPAGPITLPPVPVLSQPLPPSLPMGSPDCTNIPPSQPFSLSRPNVQPSSAQMGPSYATARGTFQPSFPGDANGQPNTVAQAPPMHPSSFSSQQGGYAPPAAPSPFLAQQRSYAPAPSMTPSGLYPGAQMQHHGIAPPTATSQGLAEDFSSLSLGSAPGSYDTGLDAEALPRPLDGDVEIKSFSEMYPMNCSSKFLRLTTSGIPNSQSLASRWHLSLGAVVCPLAEAPAGEEVPVVNFATTGIIRCKRCRTYVNPYVTFTDNGRKWRCNMCSLLNDVQGDYFAHLDASGRRVDLDQRPELLKGSIELIAPAEYMVRPPMPPLYFFLIDVSISAAKSGMLEVVAQTIKSCLDNLPGYPRTHIGFITYDSTIHFYNMKASLLQPQMMVISDLDDVFVPLPDDLLVNLSESRNVVEAFLDSLPSMFQDNMNVESAFGPALKAAFTVMGKLGGKLLIFQNTLPSLGLGRLRLRGDDIRVYGTDKEHLLRVPEDPFYKQMAADFTKYQIAVNVYAFSDKYTDIASLGTLAKYTGGQVYYYPSFQSNVHKDKLTHELSRDLTRETAWEAVMRIRCSKGVRFTSYHGNFMLRSTDLLALPAVDCDKAYAAQLSLEDTLLTTQTVYFQVALLYTSSSGERRIRVHTAAAPVVADLGEMYRLADTGAIISLFSRLAIEKSLSYKLEDARNAVQLRIVKALREYRNLYAVQHRLSGRMIYPESLKFLPLYGLALCKSAPLRGGYGDVQLDERCAAGFTMMALPVKKLLKLLYPNLIRVDDLLLNSYPQTDESDMTKKRRSLTVKSLDTRGLYIFDDGFRFVIWFGGSLSPDMGRNLLGEDFSGDNSKVSLSPRDNDMSRKLLKMLHKFRESDPSYFQLLHLVRQGEQPREGFFLLMNLVDDQNVGGISYADWILQLHRQVQQNA</sequence>
<evidence type="ECO:0000256" key="10">
    <source>
        <dbReference type="ARBA" id="ARBA00022837"/>
    </source>
</evidence>
<dbReference type="InterPro" id="IPR050550">
    <property type="entry name" value="SEC23_SEC24_subfamily"/>
</dbReference>
<reference evidence="17 18" key="1">
    <citation type="journal article" date="2021" name="Nat. Commun.">
        <title>Incipient diploidization of the medicinal plant Perilla within 10,000 years.</title>
        <authorList>
            <person name="Zhang Y."/>
            <person name="Shen Q."/>
            <person name="Leng L."/>
            <person name="Zhang D."/>
            <person name="Chen S."/>
            <person name="Shi Y."/>
            <person name="Ning Z."/>
            <person name="Chen S."/>
        </authorList>
    </citation>
    <scope>NUCLEOTIDE SEQUENCE [LARGE SCALE GENOMIC DNA]</scope>
    <source>
        <strain evidence="18">cv. PC099</strain>
    </source>
</reference>
<dbReference type="GO" id="GO:0000149">
    <property type="term" value="F:SNARE binding"/>
    <property type="evidence" value="ECO:0007669"/>
    <property type="project" value="TreeGrafter"/>
</dbReference>
<keyword evidence="10" id="KW-0106">Calcium</keyword>
<dbReference type="SUPFAM" id="SSF47473">
    <property type="entry name" value="EF-hand"/>
    <property type="match status" value="1"/>
</dbReference>
<dbReference type="GO" id="GO:0005509">
    <property type="term" value="F:calcium ion binding"/>
    <property type="evidence" value="ECO:0007669"/>
    <property type="project" value="InterPro"/>
</dbReference>
<evidence type="ECO:0000256" key="6">
    <source>
        <dbReference type="ARBA" id="ARBA00022448"/>
    </source>
</evidence>
<keyword evidence="7" id="KW-0479">Metal-binding</keyword>
<feature type="domain" description="EF-hand" evidence="16">
    <location>
        <begin position="116"/>
        <end position="151"/>
    </location>
</feature>
<dbReference type="GO" id="GO:0000139">
    <property type="term" value="C:Golgi membrane"/>
    <property type="evidence" value="ECO:0007669"/>
    <property type="project" value="UniProtKB-SubCell"/>
</dbReference>
<comment type="function">
    <text evidence="1">Potential calcium sensor.</text>
</comment>
<comment type="similarity">
    <text evidence="5">Belongs to the calmodulin family.</text>
</comment>
<dbReference type="InterPro" id="IPR036180">
    <property type="entry name" value="Gelsolin-like_dom_sf"/>
</dbReference>
<dbReference type="Gene3D" id="3.40.50.410">
    <property type="entry name" value="von Willebrand factor, type A domain"/>
    <property type="match status" value="1"/>
</dbReference>
<organism evidence="17 18">
    <name type="scientific">Perilla frutescens var. hirtella</name>
    <name type="common">Perilla citriodora</name>
    <name type="synonym">Perilla setoyensis</name>
    <dbReference type="NCBI Taxonomy" id="608512"/>
    <lineage>
        <taxon>Eukaryota</taxon>
        <taxon>Viridiplantae</taxon>
        <taxon>Streptophyta</taxon>
        <taxon>Embryophyta</taxon>
        <taxon>Tracheophyta</taxon>
        <taxon>Spermatophyta</taxon>
        <taxon>Magnoliopsida</taxon>
        <taxon>eudicotyledons</taxon>
        <taxon>Gunneridae</taxon>
        <taxon>Pentapetalae</taxon>
        <taxon>asterids</taxon>
        <taxon>lamiids</taxon>
        <taxon>Lamiales</taxon>
        <taxon>Lamiaceae</taxon>
        <taxon>Nepetoideae</taxon>
        <taxon>Elsholtzieae</taxon>
        <taxon>Perilla</taxon>
    </lineage>
</organism>
<feature type="compositionally biased region" description="Low complexity" evidence="15">
    <location>
        <begin position="239"/>
        <end position="248"/>
    </location>
</feature>
<evidence type="ECO:0000256" key="11">
    <source>
        <dbReference type="ARBA" id="ARBA00022892"/>
    </source>
</evidence>
<keyword evidence="13" id="KW-0333">Golgi apparatus</keyword>
<feature type="domain" description="EF-hand" evidence="16">
    <location>
        <begin position="44"/>
        <end position="79"/>
    </location>
</feature>
<feature type="compositionally biased region" description="Pro residues" evidence="15">
    <location>
        <begin position="265"/>
        <end position="293"/>
    </location>
</feature>
<dbReference type="FunFam" id="1.10.238.10:FF:000251">
    <property type="entry name" value="Calmodulin-related protein 97A"/>
    <property type="match status" value="1"/>
</dbReference>
<dbReference type="Gene3D" id="1.20.120.730">
    <property type="entry name" value="Sec23/Sec24 helical domain"/>
    <property type="match status" value="1"/>
</dbReference>
<dbReference type="SUPFAM" id="SSF81811">
    <property type="entry name" value="Helical domain of Sec23/24"/>
    <property type="match status" value="1"/>
</dbReference>
<dbReference type="Pfam" id="PF04811">
    <property type="entry name" value="Sec23_trunk"/>
    <property type="match status" value="1"/>
</dbReference>
<dbReference type="SUPFAM" id="SSF82754">
    <property type="entry name" value="C-terminal, gelsolin-like domain of Sec23/24"/>
    <property type="match status" value="1"/>
</dbReference>